<dbReference type="InterPro" id="IPR038499">
    <property type="entry name" value="BRO1_sf"/>
</dbReference>
<feature type="compositionally biased region" description="Low complexity" evidence="1">
    <location>
        <begin position="112"/>
        <end position="122"/>
    </location>
</feature>
<dbReference type="GO" id="GO:0000281">
    <property type="term" value="P:mitotic cytokinesis"/>
    <property type="evidence" value="ECO:0007669"/>
    <property type="project" value="TreeGrafter"/>
</dbReference>
<feature type="domain" description="BRO1" evidence="2">
    <location>
        <begin position="1"/>
        <end position="113"/>
    </location>
</feature>
<dbReference type="Gene3D" id="1.20.120.560">
    <property type="entry name" value="alix/aip1 in complex with the ypdl late domain"/>
    <property type="match status" value="1"/>
</dbReference>
<dbReference type="Pfam" id="PF03097">
    <property type="entry name" value="BRO1"/>
    <property type="match status" value="1"/>
</dbReference>
<dbReference type="Proteomes" id="UP000007879">
    <property type="component" value="Unassembled WGS sequence"/>
</dbReference>
<dbReference type="PROSITE" id="PS51180">
    <property type="entry name" value="BRO1"/>
    <property type="match status" value="1"/>
</dbReference>
<dbReference type="InterPro" id="IPR004328">
    <property type="entry name" value="BRO1_dom"/>
</dbReference>
<dbReference type="GeneID" id="109593206"/>
<protein>
    <recommendedName>
        <fullName evidence="2">BRO1 domain-containing protein</fullName>
    </recommendedName>
</protein>
<evidence type="ECO:0000313" key="4">
    <source>
        <dbReference type="Proteomes" id="UP000007879"/>
    </source>
</evidence>
<evidence type="ECO:0000313" key="3">
    <source>
        <dbReference type="EnsemblMetazoa" id="XP_019863955.1"/>
    </source>
</evidence>
<reference evidence="3" key="2">
    <citation type="submission" date="2024-06" db="UniProtKB">
        <authorList>
            <consortium name="EnsemblMetazoa"/>
        </authorList>
    </citation>
    <scope>IDENTIFICATION</scope>
</reference>
<dbReference type="GO" id="GO:0005768">
    <property type="term" value="C:endosome"/>
    <property type="evidence" value="ECO:0007669"/>
    <property type="project" value="TreeGrafter"/>
</dbReference>
<evidence type="ECO:0000259" key="2">
    <source>
        <dbReference type="PROSITE" id="PS51180"/>
    </source>
</evidence>
<sequence>KASDLVCEANRRGETFFKPYELTSSLKKNLEAIEKDNNFIYNDRVPDFGTLERPGKASIAKVIQFQSPASNFLDLFTNLVPLPISHAMSNYNSKKDALVSEELEKLRNTTSSLNENLASNNLPTAIEDTGSNAVPDSIKEKSQGIREQGGIQSLEDKLY</sequence>
<dbReference type="EnsemblMetazoa" id="XM_020008396.1">
    <property type="protein sequence ID" value="XP_019863955.1"/>
    <property type="gene ID" value="LOC109593206"/>
</dbReference>
<dbReference type="Gene3D" id="1.25.40.280">
    <property type="entry name" value="alix/aip1 like domains"/>
    <property type="match status" value="1"/>
</dbReference>
<proteinExistence type="predicted"/>
<dbReference type="PANTHER" id="PTHR23030:SF39">
    <property type="entry name" value="PROGRAMMED CELL DEATH 6-INTERACTING PROTEIN"/>
    <property type="match status" value="1"/>
</dbReference>
<organism evidence="3 4">
    <name type="scientific">Amphimedon queenslandica</name>
    <name type="common">Sponge</name>
    <dbReference type="NCBI Taxonomy" id="400682"/>
    <lineage>
        <taxon>Eukaryota</taxon>
        <taxon>Metazoa</taxon>
        <taxon>Porifera</taxon>
        <taxon>Demospongiae</taxon>
        <taxon>Heteroscleromorpha</taxon>
        <taxon>Haplosclerida</taxon>
        <taxon>Niphatidae</taxon>
        <taxon>Amphimedon</taxon>
    </lineage>
</organism>
<feature type="region of interest" description="Disordered" evidence="1">
    <location>
        <begin position="112"/>
        <end position="159"/>
    </location>
</feature>
<evidence type="ECO:0000256" key="1">
    <source>
        <dbReference type="SAM" id="MobiDB-lite"/>
    </source>
</evidence>
<dbReference type="AlphaFoldDB" id="A0AAN0K466"/>
<dbReference type="PANTHER" id="PTHR23030">
    <property type="entry name" value="PCD6 INTERACTING PROTEIN-RELATED"/>
    <property type="match status" value="1"/>
</dbReference>
<reference evidence="4" key="1">
    <citation type="journal article" date="2010" name="Nature">
        <title>The Amphimedon queenslandica genome and the evolution of animal complexity.</title>
        <authorList>
            <person name="Srivastava M."/>
            <person name="Simakov O."/>
            <person name="Chapman J."/>
            <person name="Fahey B."/>
            <person name="Gauthier M.E."/>
            <person name="Mitros T."/>
            <person name="Richards G.S."/>
            <person name="Conaco C."/>
            <person name="Dacre M."/>
            <person name="Hellsten U."/>
            <person name="Larroux C."/>
            <person name="Putnam N.H."/>
            <person name="Stanke M."/>
            <person name="Adamska M."/>
            <person name="Darling A."/>
            <person name="Degnan S.M."/>
            <person name="Oakley T.H."/>
            <person name="Plachetzki D.C."/>
            <person name="Zhai Y."/>
            <person name="Adamski M."/>
            <person name="Calcino A."/>
            <person name="Cummins S.F."/>
            <person name="Goodstein D.M."/>
            <person name="Harris C."/>
            <person name="Jackson D.J."/>
            <person name="Leys S.P."/>
            <person name="Shu S."/>
            <person name="Woodcroft B.J."/>
            <person name="Vervoort M."/>
            <person name="Kosik K.S."/>
            <person name="Manning G."/>
            <person name="Degnan B.M."/>
            <person name="Rokhsar D.S."/>
        </authorList>
    </citation>
    <scope>NUCLEOTIDE SEQUENCE [LARGE SCALE GENOMIC DNA]</scope>
</reference>
<keyword evidence="4" id="KW-1185">Reference proteome</keyword>
<name>A0AAN0K466_AMPQE</name>
<dbReference type="KEGG" id="aqu:109593206"/>
<dbReference type="RefSeq" id="XP_019863955.1">
    <property type="nucleotide sequence ID" value="XM_020008396.1"/>
</dbReference>
<accession>A0AAN0K466</accession>